<protein>
    <recommendedName>
        <fullName evidence="12">Cytochrome P450</fullName>
    </recommendedName>
</protein>
<comment type="caution">
    <text evidence="10">The sequence shown here is derived from an EMBL/GenBank/DDBJ whole genome shotgun (WGS) entry which is preliminary data.</text>
</comment>
<dbReference type="GO" id="GO:0020037">
    <property type="term" value="F:heme binding"/>
    <property type="evidence" value="ECO:0007669"/>
    <property type="project" value="InterPro"/>
</dbReference>
<dbReference type="OrthoDB" id="1844152at2759"/>
<dbReference type="SUPFAM" id="SSF48264">
    <property type="entry name" value="Cytochrome P450"/>
    <property type="match status" value="1"/>
</dbReference>
<evidence type="ECO:0008006" key="12">
    <source>
        <dbReference type="Google" id="ProtNLM"/>
    </source>
</evidence>
<dbReference type="PRINTS" id="PR00465">
    <property type="entry name" value="EP450IV"/>
</dbReference>
<dbReference type="Pfam" id="PF00067">
    <property type="entry name" value="p450"/>
    <property type="match status" value="1"/>
</dbReference>
<reference evidence="10 11" key="1">
    <citation type="journal article" date="2018" name="IMA Fungus">
        <title>IMA Genome-F 9: Draft genome sequence of Annulohypoxylon stygium, Aspergillus mulundensis, Berkeleyomyces basicola (syn. Thielaviopsis basicola), Ceratocystis smalleyi, two Cercospora beticola strains, Coleophoma cylindrospora, Fusarium fracticaudum, Phialophora cf. hyalina, and Morchella septimelata.</title>
        <authorList>
            <person name="Wingfield B.D."/>
            <person name="Bills G.F."/>
            <person name="Dong Y."/>
            <person name="Huang W."/>
            <person name="Nel W.J."/>
            <person name="Swalarsk-Parry B.S."/>
            <person name="Vaghefi N."/>
            <person name="Wilken P.M."/>
            <person name="An Z."/>
            <person name="de Beer Z.W."/>
            <person name="De Vos L."/>
            <person name="Chen L."/>
            <person name="Duong T.A."/>
            <person name="Gao Y."/>
            <person name="Hammerbacher A."/>
            <person name="Kikkert J.R."/>
            <person name="Li Y."/>
            <person name="Li H."/>
            <person name="Li K."/>
            <person name="Li Q."/>
            <person name="Liu X."/>
            <person name="Ma X."/>
            <person name="Naidoo K."/>
            <person name="Pethybridge S.J."/>
            <person name="Sun J."/>
            <person name="Steenkamp E.T."/>
            <person name="van der Nest M.A."/>
            <person name="van Wyk S."/>
            <person name="Wingfield M.J."/>
            <person name="Xiong C."/>
            <person name="Yue Q."/>
            <person name="Zhang X."/>
        </authorList>
    </citation>
    <scope>NUCLEOTIDE SEQUENCE [LARGE SCALE GENOMIC DNA]</scope>
    <source>
        <strain evidence="10 11">BP5796</strain>
    </source>
</reference>
<keyword evidence="6 8" id="KW-0408">Iron</keyword>
<dbReference type="InterPro" id="IPR017972">
    <property type="entry name" value="Cyt_P450_CS"/>
</dbReference>
<evidence type="ECO:0000256" key="3">
    <source>
        <dbReference type="ARBA" id="ARBA00022617"/>
    </source>
</evidence>
<evidence type="ECO:0000256" key="6">
    <source>
        <dbReference type="ARBA" id="ARBA00023004"/>
    </source>
</evidence>
<dbReference type="CDD" id="cd11041">
    <property type="entry name" value="CYP503A1-like"/>
    <property type="match status" value="1"/>
</dbReference>
<evidence type="ECO:0000256" key="1">
    <source>
        <dbReference type="ARBA" id="ARBA00001971"/>
    </source>
</evidence>
<dbReference type="PANTHER" id="PTHR46206">
    <property type="entry name" value="CYTOCHROME P450"/>
    <property type="match status" value="1"/>
</dbReference>
<evidence type="ECO:0000256" key="8">
    <source>
        <dbReference type="PIRSR" id="PIRSR602403-1"/>
    </source>
</evidence>
<dbReference type="GO" id="GO:0005506">
    <property type="term" value="F:iron ion binding"/>
    <property type="evidence" value="ECO:0007669"/>
    <property type="project" value="InterPro"/>
</dbReference>
<evidence type="ECO:0000256" key="2">
    <source>
        <dbReference type="ARBA" id="ARBA00010617"/>
    </source>
</evidence>
<dbReference type="InterPro" id="IPR002403">
    <property type="entry name" value="Cyt_P450_E_grp-IV"/>
</dbReference>
<sequence length="628" mass="70272">MLVAIGLACKAFLFCLPVLLAYYLYLRLFTRAGLSKDLSWASTKDGTCISRARSTLLSVFSTRELIEDGYYKAFYYHRQMKPSTYTWQFSKNNKPYVLPNILTGPEVIIPHSQLQWLLDQPENVCSQNEVNREFLQADHTMLHPRVVTDTVHGDVIRKELTKNLGDYTEAVIEELDLAMQHAWGTDATWKEVSVYDTMSEVITKLSNRVLVGKPLCRNEAFLQNSGRFARGVVIVAAILSMIPKQIKPILAPLITWYDRRFFLGCAEFTLPIISERLSIPPSKVDGVVENDYIQWSIQHATNNNKPHERTADIICKRLAVISFAAIQSSAVSITNALFDLASSPALSIFQREMHDEAVDVLNSEFGSWTKSALAKMTKIDSALRESMRLGGFVNRGVSKKVMLPDGVTLPDGTHVPQGVRIGVSAYSIHHDEDVYPGAQTFDAFRFADSGPRLTLDNEKLLDRERKCIPLVRPSESFMAFSYGKHACPGRFFAAQQLKLTLAYIILNYEIQPIAKRPENKWFVGSIGPPMSEKVRTQWKIYHGECVADKNILISSEKYTEDQESSTGSHAISIIVTSPIYNISVSATSFNALLKDANDSKGPKLQSRGASSVTPTQQAITDPFLLLSP</sequence>
<keyword evidence="11" id="KW-1185">Reference proteome</keyword>
<accession>A0A3D8T148</accession>
<keyword evidence="3 8" id="KW-0349">Heme</keyword>
<dbReference type="PANTHER" id="PTHR46206:SF1">
    <property type="entry name" value="P450, PUTATIVE (EUROFUNG)-RELATED"/>
    <property type="match status" value="1"/>
</dbReference>
<name>A0A3D8T148_9HELO</name>
<keyword evidence="5 9" id="KW-0560">Oxidoreductase</keyword>
<organism evidence="10 11">
    <name type="scientific">Coleophoma crateriformis</name>
    <dbReference type="NCBI Taxonomy" id="565419"/>
    <lineage>
        <taxon>Eukaryota</taxon>
        <taxon>Fungi</taxon>
        <taxon>Dikarya</taxon>
        <taxon>Ascomycota</taxon>
        <taxon>Pezizomycotina</taxon>
        <taxon>Leotiomycetes</taxon>
        <taxon>Helotiales</taxon>
        <taxon>Dermateaceae</taxon>
        <taxon>Coleophoma</taxon>
    </lineage>
</organism>
<dbReference type="AlphaFoldDB" id="A0A3D8T148"/>
<comment type="similarity">
    <text evidence="2 9">Belongs to the cytochrome P450 family.</text>
</comment>
<dbReference type="GO" id="GO:0016705">
    <property type="term" value="F:oxidoreductase activity, acting on paired donors, with incorporation or reduction of molecular oxygen"/>
    <property type="evidence" value="ECO:0007669"/>
    <property type="project" value="InterPro"/>
</dbReference>
<evidence type="ECO:0000313" key="10">
    <source>
        <dbReference type="EMBL" id="RDW92297.1"/>
    </source>
</evidence>
<dbReference type="InterPro" id="IPR001128">
    <property type="entry name" value="Cyt_P450"/>
</dbReference>
<dbReference type="PROSITE" id="PS00086">
    <property type="entry name" value="CYTOCHROME_P450"/>
    <property type="match status" value="1"/>
</dbReference>
<dbReference type="EMBL" id="PDLN01000002">
    <property type="protein sequence ID" value="RDW92297.1"/>
    <property type="molecule type" value="Genomic_DNA"/>
</dbReference>
<evidence type="ECO:0000256" key="5">
    <source>
        <dbReference type="ARBA" id="ARBA00023002"/>
    </source>
</evidence>
<feature type="binding site" description="axial binding residue" evidence="8">
    <location>
        <position position="487"/>
    </location>
    <ligand>
        <name>heme</name>
        <dbReference type="ChEBI" id="CHEBI:30413"/>
    </ligand>
    <ligandPart>
        <name>Fe</name>
        <dbReference type="ChEBI" id="CHEBI:18248"/>
    </ligandPart>
</feature>
<gene>
    <name evidence="10" type="ORF">BP5796_01691</name>
</gene>
<evidence type="ECO:0000256" key="4">
    <source>
        <dbReference type="ARBA" id="ARBA00022723"/>
    </source>
</evidence>
<evidence type="ECO:0000256" key="7">
    <source>
        <dbReference type="ARBA" id="ARBA00023033"/>
    </source>
</evidence>
<dbReference type="Proteomes" id="UP000256328">
    <property type="component" value="Unassembled WGS sequence"/>
</dbReference>
<proteinExistence type="inferred from homology"/>
<keyword evidence="7 9" id="KW-0503">Monooxygenase</keyword>
<evidence type="ECO:0000256" key="9">
    <source>
        <dbReference type="RuleBase" id="RU000461"/>
    </source>
</evidence>
<dbReference type="Gene3D" id="1.10.630.10">
    <property type="entry name" value="Cytochrome P450"/>
    <property type="match status" value="1"/>
</dbReference>
<dbReference type="InterPro" id="IPR036396">
    <property type="entry name" value="Cyt_P450_sf"/>
</dbReference>
<comment type="cofactor">
    <cofactor evidence="1 8">
        <name>heme</name>
        <dbReference type="ChEBI" id="CHEBI:30413"/>
    </cofactor>
</comment>
<keyword evidence="4 8" id="KW-0479">Metal-binding</keyword>
<dbReference type="GO" id="GO:0004497">
    <property type="term" value="F:monooxygenase activity"/>
    <property type="evidence" value="ECO:0007669"/>
    <property type="project" value="UniProtKB-KW"/>
</dbReference>
<evidence type="ECO:0000313" key="11">
    <source>
        <dbReference type="Proteomes" id="UP000256328"/>
    </source>
</evidence>